<feature type="compositionally biased region" description="Polar residues" evidence="3">
    <location>
        <begin position="1072"/>
        <end position="1085"/>
    </location>
</feature>
<feature type="region of interest" description="Disordered" evidence="3">
    <location>
        <begin position="1853"/>
        <end position="1885"/>
    </location>
</feature>
<dbReference type="Proteomes" id="UP000531840">
    <property type="component" value="Unassembled WGS sequence"/>
</dbReference>
<accession>A0ABX2T0Y9</accession>
<feature type="region of interest" description="Disordered" evidence="3">
    <location>
        <begin position="1571"/>
        <end position="1597"/>
    </location>
</feature>
<name>A0ABX2T0Y9_9BACL</name>
<feature type="region of interest" description="Disordered" evidence="3">
    <location>
        <begin position="1409"/>
        <end position="1439"/>
    </location>
</feature>
<evidence type="ECO:0000313" key="10">
    <source>
        <dbReference type="Proteomes" id="UP000531840"/>
    </source>
</evidence>
<evidence type="ECO:0000256" key="1">
    <source>
        <dbReference type="ARBA" id="ARBA00022729"/>
    </source>
</evidence>
<dbReference type="Gene3D" id="3.10.20.470">
    <property type="match status" value="1"/>
</dbReference>
<sequence>MFRNNRNSQKKEYYSIRKFKFGAASVTVGTALFFLMGGTASANEVVTETANVESKTNEEGSLEASENTAPVAETNKVEVAVKEARTANISYTVKYVDETGKVLDTVSKVETVETTDEVASKIVTVESDVKSDKLIGYKLKSTEDTSKVLVLKEGSENEVVFVVTKEIQSDSETIIDDTNSFVSEKATTKPVVKFKKPKSSAMPRPANEGRSFTEGASFRADTTSTPTVTDPMPSGYTVDTERLPEELQKFSDKSKDIVTFGIVQNDATNTYFSYILNKRTGTYEVIQFNPEGVELTRQTIPNNGTSTNLYFDGGKTRLKAQFRAAEQGSSPLSLSLQTFATAEKAKEENNANPLQSLAGRFSDGYVDKSSGERRFGLIEYYAPLVAYSDTSHTNLLTGTEIHPDVIQSGYTGETYTTRPFNQAGEAGENFDVLAPLNTNGVLTTAAWKEKGQVEDVIIEQPYSRWVNKAQENGTLLRKIRYEIVDDEGNMKISVFYADKPAGYDVKNPENGPEPNFKPAIAIKRETKQDHTYTIGGNKWKVSSYEVEKAEVIVKPSISETGPYTVPFKSEHFTVYEDFVTEGGYPPAEGRVYANNVLNVRNPFRRASDEIKYYYTQETAVVKFFDVTDGGKRDLNEDVTGINGKGESLIPSDQGANATGQSVSDIIAEYQAKGYKVKVNGFDAKPTFNATTAEYPAYGTSEEDMKANEAARRETNKATVEITLEKVKGSVVVNFVDEAGNPIPGADSVNAVTNSPIIDENTSRPNTYDVTAEEKQTITVGDKTYELVPTKNATRQDNGSFSVTDGPVPNSTGTIVEGTTYVNYVYREVPKQQLAKLIFREVPSKEEASKESVLDINKYPYTADQDVTGTAGQPINFENVADAKSKLEAAGYEIVSDDYSREDGTKPEYNDVEGDTQGFKVVVTPRYEDIPPKDTPNWPEGTPEKDKQEKLVERVTRTIHYRYLTPDGEEASADVVETLEFERSARINMVTKEVTYTEWTPKTTTTFTNVTSPIIEGFTADKLEAGEFTNIKATDDDKEVTVIYTPKAPKTGKVVVNYVDEEGNVIKDPVEDTPTSPEGTEYSTLDNKPEEITNPKTNKEYVLVKVKEDSDPEKGTVKKGETNVTYVYKEKPKGNVVVKYIDVDGNEIKDPVEDTQESYVGTDYNTEEDNKPQTIKKEGKVYELVPVLTKGNETGKVVEGTTTVTYVYKDVTPKPEAPKTGTVVIEYVDTKGNPIKTSVVDDKDVPVGTDYDTTDEDGKPSTITVGKDKYVLVPSLTQGTENGKVVEGTTTITYVYQKVANWIPELPGVPDKERPRTPYPFNPEQPKNPIPGIPTNPETGIPVIPYVDGYVPNVPGKTEPLKPVDPKDPSKGYIPPSPENIEEDTRIPYKLVKRGTVIVHYEDTAGNVLKTPVTDENNVPVGTDYNTTDEGDKPTKLTHDGENYVLVPSKTRGTEEGKVVEGTTEVTYVYQKVANWIPLIPGEPNPPKTPYPFDPTKPEDPIPTDPKVPGVPVIPYVPGYEPEIPLQPVDPEDPTKGYIPPTPETPGKDTPIPYVPAKGTVIVKYRDVDGNPLKDPVTDEDNVPVGTEYNTTDEGDKPTILVHDGENYVLVPSLTEGTEEGKVTKGTTTITYVYQKVGNWIPLIPGEPNPPKTPYPFNPEKPNDPIPAVPEVPGKPGVPVIPYVPGYEPEIPLQPVDPEDPTKGYIPPTPETPGKDTPIPYKPANGTVVIEYKDVDGNVIKTPVRDEDNVPVGTVYNTTDEGDKPTTIVHDGETYVLVPSLTEGTEEGKVTKGTTTITYVYQKVENWIPELPAVPDKDRPRTPYPFDPAKPGDPIPAVPEVPGKPGVPVIPHVPGYEPVDPSNPTDPLKPVDPKDPNKGYIPPVPEIPGKDTRIPYVPAYGTVVIEYKDVNGKPIKSPVTDENNVRVDTPYNTTDEGDRPTTIITENGDKYVLVPSLTQGEEEGKVTKGTTTITYVYQKVANWIPELPGVPEKDRPKTPYPFNPEKPNDPIPGIPTNPETGIPVIPYVPGYEPFDPTDPTKPLQPVDPEDPSKGYIPPVPTTPGEDTLIPYRPVPGQPVPPTTGVEIPENPTPEKPVEPGKPTPEKPEVPGEPTPEKPAEPGKSTPAKPAKPGKPKLSNTGEAADSGVLAGLGLLGFVSVLARRRKNNK</sequence>
<dbReference type="InterPro" id="IPR041495">
    <property type="entry name" value="Mub_B2"/>
</dbReference>
<dbReference type="InterPro" id="IPR009459">
    <property type="entry name" value="MucBP_dom"/>
</dbReference>
<dbReference type="Pfam" id="PF06458">
    <property type="entry name" value="MucBP"/>
    <property type="match status" value="8"/>
</dbReference>
<feature type="compositionally biased region" description="Low complexity" evidence="3">
    <location>
        <begin position="2120"/>
        <end position="2129"/>
    </location>
</feature>
<feature type="domain" description="MucBP" evidence="7">
    <location>
        <begin position="1559"/>
        <end position="1634"/>
    </location>
</feature>
<dbReference type="InterPro" id="IPR005877">
    <property type="entry name" value="YSIRK_signal_dom"/>
</dbReference>
<evidence type="ECO:0000259" key="7">
    <source>
        <dbReference type="Pfam" id="PF06458"/>
    </source>
</evidence>
<feature type="region of interest" description="Disordered" evidence="3">
    <location>
        <begin position="926"/>
        <end position="947"/>
    </location>
</feature>
<feature type="region of interest" description="Disordered" evidence="3">
    <location>
        <begin position="1915"/>
        <end position="1939"/>
    </location>
</feature>
<dbReference type="EMBL" id="JACBYF010000014">
    <property type="protein sequence ID" value="NYS47851.1"/>
    <property type="molecule type" value="Genomic_DNA"/>
</dbReference>
<feature type="region of interest" description="Disordered" evidence="3">
    <location>
        <begin position="1065"/>
        <end position="1087"/>
    </location>
</feature>
<keyword evidence="10" id="KW-1185">Reference proteome</keyword>
<comment type="caution">
    <text evidence="9">The sequence shown here is derived from an EMBL/GenBank/DDBJ whole genome shotgun (WGS) entry which is preliminary data.</text>
</comment>
<dbReference type="PANTHER" id="PTHR24216:SF65">
    <property type="entry name" value="PAXILLIN-LIKE PROTEIN 1"/>
    <property type="match status" value="1"/>
</dbReference>
<evidence type="ECO:0000259" key="6">
    <source>
        <dbReference type="Pfam" id="PF04650"/>
    </source>
</evidence>
<dbReference type="Pfam" id="PF17966">
    <property type="entry name" value="Muc_B2"/>
    <property type="match status" value="1"/>
</dbReference>
<feature type="domain" description="YSIRK Gram-positive signal peptide" evidence="6">
    <location>
        <begin position="10"/>
        <end position="34"/>
    </location>
</feature>
<feature type="domain" description="MucBP" evidence="7">
    <location>
        <begin position="1726"/>
        <end position="1801"/>
    </location>
</feature>
<feature type="compositionally biased region" description="Basic and acidic residues" evidence="3">
    <location>
        <begin position="2094"/>
        <end position="2119"/>
    </location>
</feature>
<protein>
    <submittedName>
        <fullName evidence="9">MucBP domain-containing protein</fullName>
    </submittedName>
</protein>
<organism evidence="9 10">
    <name type="scientific">Gemelliphila palaticanis</name>
    <dbReference type="NCBI Taxonomy" id="81950"/>
    <lineage>
        <taxon>Bacteria</taxon>
        <taxon>Bacillati</taxon>
        <taxon>Bacillota</taxon>
        <taxon>Bacilli</taxon>
        <taxon>Bacillales</taxon>
        <taxon>Gemellaceae</taxon>
        <taxon>Gemelliphila</taxon>
    </lineage>
</organism>
<feature type="domain" description="MucBP" evidence="7">
    <location>
        <begin position="1134"/>
        <end position="1208"/>
    </location>
</feature>
<keyword evidence="4" id="KW-0472">Membrane</keyword>
<feature type="region of interest" description="Disordered" evidence="3">
    <location>
        <begin position="1986"/>
        <end position="2142"/>
    </location>
</feature>
<dbReference type="NCBIfam" id="TIGR01168">
    <property type="entry name" value="YSIRK_signal"/>
    <property type="match status" value="1"/>
</dbReference>
<feature type="region of interest" description="Disordered" evidence="3">
    <location>
        <begin position="1356"/>
        <end position="1380"/>
    </location>
</feature>
<evidence type="ECO:0000259" key="8">
    <source>
        <dbReference type="Pfam" id="PF17966"/>
    </source>
</evidence>
<dbReference type="Pfam" id="PF04650">
    <property type="entry name" value="YSIRK_signal"/>
    <property type="match status" value="1"/>
</dbReference>
<feature type="region of interest" description="Disordered" evidence="3">
    <location>
        <begin position="193"/>
        <end position="212"/>
    </location>
</feature>
<feature type="chain" id="PRO_5047230100" evidence="5">
    <location>
        <begin position="43"/>
        <end position="2168"/>
    </location>
</feature>
<evidence type="ECO:0000313" key="9">
    <source>
        <dbReference type="EMBL" id="NYS47851.1"/>
    </source>
</evidence>
<keyword evidence="4" id="KW-0812">Transmembrane</keyword>
<evidence type="ECO:0000256" key="4">
    <source>
        <dbReference type="SAM" id="Phobius"/>
    </source>
</evidence>
<keyword evidence="4" id="KW-1133">Transmembrane helix</keyword>
<feature type="compositionally biased region" description="Pro residues" evidence="3">
    <location>
        <begin position="1316"/>
        <end position="1332"/>
    </location>
</feature>
<feature type="region of interest" description="Disordered" evidence="3">
    <location>
        <begin position="1306"/>
        <end position="1332"/>
    </location>
</feature>
<evidence type="ECO:0000256" key="5">
    <source>
        <dbReference type="SAM" id="SignalP"/>
    </source>
</evidence>
<dbReference type="PANTHER" id="PTHR24216">
    <property type="entry name" value="PAXILLIN-RELATED"/>
    <property type="match status" value="1"/>
</dbReference>
<dbReference type="Gene3D" id="2.60.40.4300">
    <property type="match status" value="1"/>
</dbReference>
<feature type="region of interest" description="Disordered" evidence="3">
    <location>
        <begin position="1811"/>
        <end position="1839"/>
    </location>
</feature>
<feature type="compositionally biased region" description="Pro residues" evidence="3">
    <location>
        <begin position="1997"/>
        <end position="2014"/>
    </location>
</feature>
<feature type="domain" description="MucBP" evidence="7">
    <location>
        <begin position="1221"/>
        <end position="1296"/>
    </location>
</feature>
<feature type="domain" description="MucBP" evidence="7">
    <location>
        <begin position="1901"/>
        <end position="1977"/>
    </location>
</feature>
<proteinExistence type="predicted"/>
<feature type="domain" description="MucBP" evidence="7">
    <location>
        <begin position="1395"/>
        <end position="1470"/>
    </location>
</feature>
<feature type="compositionally biased region" description="Basic and acidic residues" evidence="3">
    <location>
        <begin position="1429"/>
        <end position="1439"/>
    </location>
</feature>
<dbReference type="Gene3D" id="3.10.20.320">
    <property type="entry name" value="Putative peptidoglycan bound protein (lpxtg motif)"/>
    <property type="match status" value="8"/>
</dbReference>
<feature type="compositionally biased region" description="Basic and acidic residues" evidence="3">
    <location>
        <begin position="1358"/>
        <end position="1369"/>
    </location>
</feature>
<feature type="signal peptide" evidence="5">
    <location>
        <begin position="1"/>
        <end position="42"/>
    </location>
</feature>
<evidence type="ECO:0000256" key="2">
    <source>
        <dbReference type="ARBA" id="ARBA00022737"/>
    </source>
</evidence>
<feature type="domain" description="MucBP" evidence="7">
    <location>
        <begin position="1052"/>
        <end position="1128"/>
    </location>
</feature>
<feature type="compositionally biased region" description="Pro residues" evidence="3">
    <location>
        <begin position="1821"/>
        <end position="1838"/>
    </location>
</feature>
<keyword evidence="2" id="KW-0677">Repeat</keyword>
<keyword evidence="1 5" id="KW-0732">Signal</keyword>
<feature type="domain" description="MucBP" evidence="7">
    <location>
        <begin position="730"/>
        <end position="826"/>
    </location>
</feature>
<feature type="compositionally biased region" description="Pro residues" evidence="3">
    <location>
        <begin position="2071"/>
        <end position="2080"/>
    </location>
</feature>
<feature type="transmembrane region" description="Helical" evidence="4">
    <location>
        <begin position="2142"/>
        <end position="2161"/>
    </location>
</feature>
<reference evidence="9 10" key="1">
    <citation type="submission" date="2020-07" db="EMBL/GenBank/DDBJ databases">
        <title>MOT database genomes.</title>
        <authorList>
            <person name="Joseph S."/>
            <person name="Aduse-Opoku J."/>
            <person name="Hashim A."/>
            <person name="Wade W."/>
            <person name="Curtis M."/>
        </authorList>
    </citation>
    <scope>NUCLEOTIDE SEQUENCE [LARGE SCALE GENOMIC DNA]</scope>
    <source>
        <strain evidence="9 10">CIP 106318</strain>
    </source>
</reference>
<evidence type="ECO:0000256" key="3">
    <source>
        <dbReference type="SAM" id="MobiDB-lite"/>
    </source>
</evidence>
<gene>
    <name evidence="9" type="ORF">HZY85_06575</name>
</gene>
<dbReference type="RefSeq" id="WP_179941634.1">
    <property type="nucleotide sequence ID" value="NZ_JACBYF010000014.1"/>
</dbReference>
<feature type="domain" description="Mub B2-like" evidence="8">
    <location>
        <begin position="946"/>
        <end position="1046"/>
    </location>
</feature>